<dbReference type="Proteomes" id="UP000292957">
    <property type="component" value="Unassembled WGS sequence"/>
</dbReference>
<proteinExistence type="predicted"/>
<protein>
    <submittedName>
        <fullName evidence="2">Uncharacterized protein</fullName>
    </submittedName>
</protein>
<name>A0A4Q9Q0Y3_9APHY</name>
<dbReference type="AlphaFoldDB" id="A0A4Q9Q0Y3"/>
<dbReference type="EMBL" id="ML143405">
    <property type="protein sequence ID" value="TBU30460.1"/>
    <property type="molecule type" value="Genomic_DNA"/>
</dbReference>
<dbReference type="Proteomes" id="UP000292082">
    <property type="component" value="Unassembled WGS sequence"/>
</dbReference>
<organism evidence="2 3">
    <name type="scientific">Dichomitus squalens</name>
    <dbReference type="NCBI Taxonomy" id="114155"/>
    <lineage>
        <taxon>Eukaryota</taxon>
        <taxon>Fungi</taxon>
        <taxon>Dikarya</taxon>
        <taxon>Basidiomycota</taxon>
        <taxon>Agaricomycotina</taxon>
        <taxon>Agaricomycetes</taxon>
        <taxon>Polyporales</taxon>
        <taxon>Polyporaceae</taxon>
        <taxon>Dichomitus</taxon>
    </lineage>
</organism>
<evidence type="ECO:0000313" key="3">
    <source>
        <dbReference type="Proteomes" id="UP000292082"/>
    </source>
</evidence>
<evidence type="ECO:0000313" key="2">
    <source>
        <dbReference type="EMBL" id="TBU60476.1"/>
    </source>
</evidence>
<dbReference type="EMBL" id="ML145104">
    <property type="protein sequence ID" value="TBU60476.1"/>
    <property type="molecule type" value="Genomic_DNA"/>
</dbReference>
<reference evidence="2 3" key="1">
    <citation type="submission" date="2019-01" db="EMBL/GenBank/DDBJ databases">
        <title>Draft genome sequences of three monokaryotic isolates of the white-rot basidiomycete fungus Dichomitus squalens.</title>
        <authorList>
            <consortium name="DOE Joint Genome Institute"/>
            <person name="Lopez S.C."/>
            <person name="Andreopoulos B."/>
            <person name="Pangilinan J."/>
            <person name="Lipzen A."/>
            <person name="Riley R."/>
            <person name="Ahrendt S."/>
            <person name="Ng V."/>
            <person name="Barry K."/>
            <person name="Daum C."/>
            <person name="Grigoriev I.V."/>
            <person name="Hilden K.S."/>
            <person name="Makela M.R."/>
            <person name="de Vries R.P."/>
        </authorList>
    </citation>
    <scope>NUCLEOTIDE SEQUENCE [LARGE SCALE GENOMIC DNA]</scope>
    <source>
        <strain evidence="2 3">CBS 464.89</strain>
        <strain evidence="1">OM18370.1</strain>
    </source>
</reference>
<accession>A0A4Q9Q0Y3</accession>
<evidence type="ECO:0000313" key="1">
    <source>
        <dbReference type="EMBL" id="TBU30460.1"/>
    </source>
</evidence>
<gene>
    <name evidence="2" type="ORF">BD310DRAFT_318881</name>
    <name evidence="1" type="ORF">BD311DRAFT_215501</name>
</gene>
<sequence>MCTRISMRLFRLFPLWLHSRRLPISVVVVVFQRCLAGTSLSITVSLSEPEAGMDAVFCLIAGGRVRRLQRLGEPDAWELARSRGRQFSVIGLSCSPRRPTFGSCPFLCPTTGPSSPVRQPATSASFAAQLSSHRFPSVPLR</sequence>
<keyword evidence="3" id="KW-1185">Reference proteome</keyword>